<evidence type="ECO:0000313" key="2">
    <source>
        <dbReference type="Proteomes" id="UP000695022"/>
    </source>
</evidence>
<gene>
    <name evidence="3" type="primary">LOC106807995</name>
</gene>
<name>A0ABM1E1E9_PRICU</name>
<organism evidence="2 3">
    <name type="scientific">Priapulus caudatus</name>
    <name type="common">Priapulid worm</name>
    <dbReference type="NCBI Taxonomy" id="37621"/>
    <lineage>
        <taxon>Eukaryota</taxon>
        <taxon>Metazoa</taxon>
        <taxon>Ecdysozoa</taxon>
        <taxon>Scalidophora</taxon>
        <taxon>Priapulida</taxon>
        <taxon>Priapulimorpha</taxon>
        <taxon>Priapulimorphida</taxon>
        <taxon>Priapulidae</taxon>
        <taxon>Priapulus</taxon>
    </lineage>
</organism>
<sequence>MRTWLAIALVLTALVAAIEAKCGEQRVESRAAQCLKNKGNISCQQTDSFSESECICEGDSSDVCRQLRIRSTMCGCQIGEKFHPFPQYACDEASGCNCTNANIIIAACRN</sequence>
<dbReference type="RefSeq" id="XP_014666020.1">
    <property type="nucleotide sequence ID" value="XM_014810534.1"/>
</dbReference>
<evidence type="ECO:0000313" key="3">
    <source>
        <dbReference type="RefSeq" id="XP_014666020.1"/>
    </source>
</evidence>
<proteinExistence type="predicted"/>
<feature type="signal peptide" evidence="1">
    <location>
        <begin position="1"/>
        <end position="20"/>
    </location>
</feature>
<keyword evidence="2" id="KW-1185">Reference proteome</keyword>
<keyword evidence="1" id="KW-0732">Signal</keyword>
<evidence type="ECO:0000256" key="1">
    <source>
        <dbReference type="SAM" id="SignalP"/>
    </source>
</evidence>
<dbReference type="GeneID" id="106807995"/>
<protein>
    <submittedName>
        <fullName evidence="3">Uncharacterized protein LOC106807995</fullName>
    </submittedName>
</protein>
<reference evidence="3" key="1">
    <citation type="submission" date="2025-08" db="UniProtKB">
        <authorList>
            <consortium name="RefSeq"/>
        </authorList>
    </citation>
    <scope>IDENTIFICATION</scope>
</reference>
<accession>A0ABM1E1E9</accession>
<feature type="chain" id="PRO_5045669602" evidence="1">
    <location>
        <begin position="21"/>
        <end position="110"/>
    </location>
</feature>
<dbReference type="Proteomes" id="UP000695022">
    <property type="component" value="Unplaced"/>
</dbReference>